<dbReference type="RefSeq" id="WP_377318144.1">
    <property type="nucleotide sequence ID" value="NZ_JBHSNF010000001.1"/>
</dbReference>
<dbReference type="EMBL" id="JBHSNF010000001">
    <property type="protein sequence ID" value="MFC5525245.1"/>
    <property type="molecule type" value="Genomic_DNA"/>
</dbReference>
<protein>
    <submittedName>
        <fullName evidence="1">Uncharacterized protein</fullName>
    </submittedName>
</protein>
<evidence type="ECO:0000313" key="2">
    <source>
        <dbReference type="Proteomes" id="UP001596114"/>
    </source>
</evidence>
<organism evidence="1 2">
    <name type="scientific">Rhodanobacter ginsengisoli</name>
    <dbReference type="NCBI Taxonomy" id="418646"/>
    <lineage>
        <taxon>Bacteria</taxon>
        <taxon>Pseudomonadati</taxon>
        <taxon>Pseudomonadota</taxon>
        <taxon>Gammaproteobacteria</taxon>
        <taxon>Lysobacterales</taxon>
        <taxon>Rhodanobacteraceae</taxon>
        <taxon>Rhodanobacter</taxon>
    </lineage>
</organism>
<proteinExistence type="predicted"/>
<evidence type="ECO:0000313" key="1">
    <source>
        <dbReference type="EMBL" id="MFC5525245.1"/>
    </source>
</evidence>
<dbReference type="Proteomes" id="UP001596114">
    <property type="component" value="Unassembled WGS sequence"/>
</dbReference>
<keyword evidence="2" id="KW-1185">Reference proteome</keyword>
<reference evidence="2" key="1">
    <citation type="journal article" date="2019" name="Int. J. Syst. Evol. Microbiol.">
        <title>The Global Catalogue of Microorganisms (GCM) 10K type strain sequencing project: providing services to taxonomists for standard genome sequencing and annotation.</title>
        <authorList>
            <consortium name="The Broad Institute Genomics Platform"/>
            <consortium name="The Broad Institute Genome Sequencing Center for Infectious Disease"/>
            <person name="Wu L."/>
            <person name="Ma J."/>
        </authorList>
    </citation>
    <scope>NUCLEOTIDE SEQUENCE [LARGE SCALE GENOMIC DNA]</scope>
    <source>
        <strain evidence="2">CGMCC 1.16619</strain>
    </source>
</reference>
<accession>A0ABW0QKQ3</accession>
<gene>
    <name evidence="1" type="ORF">ACFPPA_05760</name>
</gene>
<comment type="caution">
    <text evidence="1">The sequence shown here is derived from an EMBL/GenBank/DDBJ whole genome shotgun (WGS) entry which is preliminary data.</text>
</comment>
<name>A0ABW0QKQ3_9GAMM</name>
<sequence>MKILYELETPWPTDVKNSEGFESLTWSKHGEIPFLPVAGMHIDSGDGDLREVLEVYWQAEEPDRVAVFFEDEGARDLCYWQRGGWQSEDLPKIPAKRRKA</sequence>